<dbReference type="PIRSF" id="PIRSF010372">
    <property type="entry name" value="PaiB"/>
    <property type="match status" value="1"/>
</dbReference>
<dbReference type="Pfam" id="PF04299">
    <property type="entry name" value="FMN_bind_2"/>
    <property type="match status" value="1"/>
</dbReference>
<proteinExistence type="predicted"/>
<keyword evidence="1" id="KW-0645">Protease</keyword>
<dbReference type="Proteomes" id="UP000265341">
    <property type="component" value="Unassembled WGS sequence"/>
</dbReference>
<gene>
    <name evidence="1" type="primary">paiB</name>
    <name evidence="1" type="ORF">Mrose_02876</name>
</gene>
<dbReference type="InterPro" id="IPR007396">
    <property type="entry name" value="TR_PAI2-type"/>
</dbReference>
<name>A0A399EJK8_9DEIN</name>
<dbReference type="InterPro" id="IPR012349">
    <property type="entry name" value="Split_barrel_FMN-bd"/>
</dbReference>
<evidence type="ECO:0000313" key="2">
    <source>
        <dbReference type="Proteomes" id="UP000265341"/>
    </source>
</evidence>
<dbReference type="RefSeq" id="WP_119279452.1">
    <property type="nucleotide sequence ID" value="NZ_QWLA01000068.1"/>
</dbReference>
<dbReference type="GO" id="GO:0008233">
    <property type="term" value="F:peptidase activity"/>
    <property type="evidence" value="ECO:0007669"/>
    <property type="project" value="UniProtKB-KW"/>
</dbReference>
<dbReference type="PANTHER" id="PTHR35802:SF1">
    <property type="entry name" value="PROTEASE SYNTHASE AND SPORULATION PROTEIN PAI 2"/>
    <property type="match status" value="1"/>
</dbReference>
<dbReference type="SUPFAM" id="SSF50475">
    <property type="entry name" value="FMN-binding split barrel"/>
    <property type="match status" value="1"/>
</dbReference>
<keyword evidence="1" id="KW-0378">Hydrolase</keyword>
<sequence length="202" mass="23299">MYLPSYFRVEEPALLHELMRQFGFATLVSVHEGLPFATHLPFVLDAEHSRLEAHMARANPQWSSLEANPEVLVIFQGDHSYISPTWYEKHPSVPTWNYVTVHAYGKARLVEEPQAVKALLHRLVQQYERVWDMDTLPPSYLEGMIRGIVAFEIEITRLEGKFKLSQNRPATDRRRVAEALSHSPNPAEQGIARRMLADLEER</sequence>
<dbReference type="AlphaFoldDB" id="A0A399EJK8"/>
<evidence type="ECO:0000313" key="1">
    <source>
        <dbReference type="EMBL" id="RIH83846.1"/>
    </source>
</evidence>
<comment type="caution">
    <text evidence="1">The sequence shown here is derived from an EMBL/GenBank/DDBJ whole genome shotgun (WGS) entry which is preliminary data.</text>
</comment>
<dbReference type="EMBL" id="QWLA01000068">
    <property type="protein sequence ID" value="RIH83846.1"/>
    <property type="molecule type" value="Genomic_DNA"/>
</dbReference>
<organism evidence="1 2">
    <name type="scientific">Calidithermus roseus</name>
    <dbReference type="NCBI Taxonomy" id="1644118"/>
    <lineage>
        <taxon>Bacteria</taxon>
        <taxon>Thermotogati</taxon>
        <taxon>Deinococcota</taxon>
        <taxon>Deinococci</taxon>
        <taxon>Thermales</taxon>
        <taxon>Thermaceae</taxon>
        <taxon>Calidithermus</taxon>
    </lineage>
</organism>
<reference evidence="1 2" key="1">
    <citation type="submission" date="2018-08" db="EMBL/GenBank/DDBJ databases">
        <title>Meiothermus roseus NBRC 110900 genome sequencing project.</title>
        <authorList>
            <person name="Da Costa M.S."/>
            <person name="Albuquerque L."/>
            <person name="Raposo P."/>
            <person name="Froufe H.J.C."/>
            <person name="Barroso C.S."/>
            <person name="Egas C."/>
        </authorList>
    </citation>
    <scope>NUCLEOTIDE SEQUENCE [LARGE SCALE GENOMIC DNA]</scope>
    <source>
        <strain evidence="1 2">NBRC 110900</strain>
    </source>
</reference>
<keyword evidence="2" id="KW-1185">Reference proteome</keyword>
<dbReference type="OrthoDB" id="9794948at2"/>
<protein>
    <submittedName>
        <fullName evidence="1">Protease synthase and sporulation protein PAI 2</fullName>
    </submittedName>
</protein>
<dbReference type="Gene3D" id="2.30.110.10">
    <property type="entry name" value="Electron Transport, Fmn-binding Protein, Chain A"/>
    <property type="match status" value="1"/>
</dbReference>
<accession>A0A399EJK8</accession>
<dbReference type="PANTHER" id="PTHR35802">
    <property type="entry name" value="PROTEASE SYNTHASE AND SPORULATION PROTEIN PAI 2"/>
    <property type="match status" value="1"/>
</dbReference>
<dbReference type="GO" id="GO:0006508">
    <property type="term" value="P:proteolysis"/>
    <property type="evidence" value="ECO:0007669"/>
    <property type="project" value="UniProtKB-KW"/>
</dbReference>